<dbReference type="EMBL" id="JAPDRL010000013">
    <property type="protein sequence ID" value="KAJ9667281.1"/>
    <property type="molecule type" value="Genomic_DNA"/>
</dbReference>
<dbReference type="SMART" id="SM00119">
    <property type="entry name" value="HECTc"/>
    <property type="match status" value="1"/>
</dbReference>
<evidence type="ECO:0000256" key="5">
    <source>
        <dbReference type="PROSITE-ProRule" id="PRU00104"/>
    </source>
</evidence>
<evidence type="ECO:0000256" key="3">
    <source>
        <dbReference type="ARBA" id="ARBA00022679"/>
    </source>
</evidence>
<dbReference type="InterPro" id="IPR044611">
    <property type="entry name" value="E3A/B/C-like"/>
</dbReference>
<dbReference type="Proteomes" id="UP001172684">
    <property type="component" value="Unassembled WGS sequence"/>
</dbReference>
<evidence type="ECO:0000313" key="9">
    <source>
        <dbReference type="Proteomes" id="UP001172684"/>
    </source>
</evidence>
<reference evidence="8" key="1">
    <citation type="submission" date="2022-10" db="EMBL/GenBank/DDBJ databases">
        <title>Culturing micro-colonial fungi from biological soil crusts in the Mojave desert and describing Neophaeococcomyces mojavensis, and introducing the new genera and species Taxawa tesnikishii.</title>
        <authorList>
            <person name="Kurbessoian T."/>
            <person name="Stajich J.E."/>
        </authorList>
    </citation>
    <scope>NUCLEOTIDE SEQUENCE</scope>
    <source>
        <strain evidence="8">TK_1</strain>
    </source>
</reference>
<keyword evidence="4 5" id="KW-0833">Ubl conjugation pathway</keyword>
<evidence type="ECO:0000256" key="4">
    <source>
        <dbReference type="ARBA" id="ARBA00022786"/>
    </source>
</evidence>
<dbReference type="SUPFAM" id="SSF56204">
    <property type="entry name" value="Hect, E3 ligase catalytic domain"/>
    <property type="match status" value="1"/>
</dbReference>
<dbReference type="InterPro" id="IPR035983">
    <property type="entry name" value="Hect_E3_ubiquitin_ligase"/>
</dbReference>
<comment type="caution">
    <text evidence="8">The sequence shown here is derived from an EMBL/GenBank/DDBJ whole genome shotgun (WGS) entry which is preliminary data.</text>
</comment>
<comment type="catalytic activity">
    <reaction evidence="1">
        <text>S-ubiquitinyl-[E2 ubiquitin-conjugating enzyme]-L-cysteine + [acceptor protein]-L-lysine = [E2 ubiquitin-conjugating enzyme]-L-cysteine + N(6)-ubiquitinyl-[acceptor protein]-L-lysine.</text>
        <dbReference type="EC" id="2.3.2.26"/>
    </reaction>
</comment>
<keyword evidence="9" id="KW-1185">Reference proteome</keyword>
<evidence type="ECO:0000256" key="2">
    <source>
        <dbReference type="ARBA" id="ARBA00012485"/>
    </source>
</evidence>
<dbReference type="EC" id="2.3.2.26" evidence="2"/>
<dbReference type="PROSITE" id="PS50237">
    <property type="entry name" value="HECT"/>
    <property type="match status" value="1"/>
</dbReference>
<gene>
    <name evidence="8" type="ORF">H2201_002482</name>
</gene>
<dbReference type="Gene3D" id="3.90.1750.10">
    <property type="entry name" value="Hect, E3 ligase catalytic domains"/>
    <property type="match status" value="1"/>
</dbReference>
<keyword evidence="3" id="KW-0808">Transferase</keyword>
<dbReference type="PANTHER" id="PTHR45700">
    <property type="entry name" value="UBIQUITIN-PROTEIN LIGASE E3C"/>
    <property type="match status" value="1"/>
</dbReference>
<evidence type="ECO:0000256" key="6">
    <source>
        <dbReference type="SAM" id="MobiDB-lite"/>
    </source>
</evidence>
<dbReference type="PANTHER" id="PTHR45700:SF8">
    <property type="entry name" value="HECT-TYPE E3 UBIQUITIN TRANSFERASE"/>
    <property type="match status" value="1"/>
</dbReference>
<feature type="region of interest" description="Disordered" evidence="6">
    <location>
        <begin position="782"/>
        <end position="805"/>
    </location>
</feature>
<protein>
    <recommendedName>
        <fullName evidence="2">HECT-type E3 ubiquitin transferase</fullName>
        <ecNumber evidence="2">2.3.2.26</ecNumber>
    </recommendedName>
</protein>
<dbReference type="Gene3D" id="3.30.2410.10">
    <property type="entry name" value="Hect, E3 ligase catalytic domain"/>
    <property type="match status" value="1"/>
</dbReference>
<dbReference type="Pfam" id="PF00632">
    <property type="entry name" value="HECT"/>
    <property type="match status" value="2"/>
</dbReference>
<proteinExistence type="predicted"/>
<accession>A0ABQ9P1U4</accession>
<evidence type="ECO:0000313" key="8">
    <source>
        <dbReference type="EMBL" id="KAJ9667281.1"/>
    </source>
</evidence>
<feature type="domain" description="HECT" evidence="7">
    <location>
        <begin position="591"/>
        <end position="985"/>
    </location>
</feature>
<evidence type="ECO:0000259" key="7">
    <source>
        <dbReference type="PROSITE" id="PS50237"/>
    </source>
</evidence>
<evidence type="ECO:0000256" key="1">
    <source>
        <dbReference type="ARBA" id="ARBA00000885"/>
    </source>
</evidence>
<feature type="active site" description="Glycyl thioester intermediate" evidence="5">
    <location>
        <position position="953"/>
    </location>
</feature>
<sequence>MESPGAQLRARLGPNTPDILVSNTTILKDDDQVVDRVQNARKQTFQDLLYDSAQTMAYHLASQDDPTAALCPNEIKDEGADSAQQTKDRRSLTQNLFDTAAAKALSVWKPFDPAITPHSADDVALAASHLSCEIMGALRTLLNEHSQSPEDPLSPLPSQPIYPGHALQYVNRSLFYGLSNPDVLLRSFRESSWSTVQTSPLPHLDPSTLEHTFRAWYSRNQSLIFNSLCAALECLFVPPRRVKLNRNLQAEGSRGSKRPEAWSLKDRDAAHIIMICVHALTSFVSKNWPGTWMPLRRMRGRDRTYPDVDFARETVGGDTSHVRRWTRVVDELEDPLALRLATKLVRAVAARRCHSEILRSTGENMFDKYKPDFRMQFPLMNLLMEHLQEVEKDARKRQATFEHPELELEHPPADPGWTVSSVLLDWLRTIVLKNWDGKAEVKRWEPVGAAIEFMAHLYKHRQSLGLNTEMFCMPFLADRLDIVKTPNEFFNRKKFDPNTLHLLSYPYLFVPSQLVWYFRTRNYCIMEEAYSEASYGRNFMERMSFVEDGTDDPRITYLSHRLKAAMALYLVLDVRRSEVLRDALDQLWGREKRELLRPLKVRMGASEGEEGVDHGGVSQEFFQVALAEAFDPDHGLFTVDPTTRMTWFQPASLEPLYKFELIGLLFSLAIYNGITLPVTFPLAFYKLILHEPIDSIDDIRDGWPELAKGLEALLSWDDGDVGDVFSRTYEFSFETYGQKVHVDMTSFARKDPWPARSTERDHPDSTTMYNYLGAEVEFPPLDKPSWSRNHPAPPPDGSISPTTLAASASPVAEAPLVTNANRHQYVADYIHWLTEKSILPQFCAFRGGLAALIDSNALSLLDAPALRHLIEGTQTLDTRALEAVTLYADGYDAAHPTIRAFWEVVHAWPQARQRQLLEFVTASERVPVNGVGSIRFEICRIGESEMLPQAATCFGKLLLPEYPSKEVLERKLGVAVGECRGFGSL</sequence>
<name>A0ABQ9P1U4_9PEZI</name>
<dbReference type="InterPro" id="IPR000569">
    <property type="entry name" value="HECT_dom"/>
</dbReference>
<organism evidence="8 9">
    <name type="scientific">Coniosporium apollinis</name>
    <dbReference type="NCBI Taxonomy" id="61459"/>
    <lineage>
        <taxon>Eukaryota</taxon>
        <taxon>Fungi</taxon>
        <taxon>Dikarya</taxon>
        <taxon>Ascomycota</taxon>
        <taxon>Pezizomycotina</taxon>
        <taxon>Dothideomycetes</taxon>
        <taxon>Dothideomycetes incertae sedis</taxon>
        <taxon>Coniosporium</taxon>
    </lineage>
</organism>